<keyword evidence="6" id="KW-1185">Reference proteome</keyword>
<organism evidence="5 6">
    <name type="scientific">Cohnella nanjingensis</name>
    <dbReference type="NCBI Taxonomy" id="1387779"/>
    <lineage>
        <taxon>Bacteria</taxon>
        <taxon>Bacillati</taxon>
        <taxon>Bacillota</taxon>
        <taxon>Bacilli</taxon>
        <taxon>Bacillales</taxon>
        <taxon>Paenibacillaceae</taxon>
        <taxon>Cohnella</taxon>
    </lineage>
</organism>
<dbReference type="EMBL" id="JACJVP010000005">
    <property type="protein sequence ID" value="MBB6669838.1"/>
    <property type="molecule type" value="Genomic_DNA"/>
</dbReference>
<comment type="caution">
    <text evidence="5">The sequence shown here is derived from an EMBL/GenBank/DDBJ whole genome shotgun (WGS) entry which is preliminary data.</text>
</comment>
<dbReference type="Gene3D" id="1.10.10.60">
    <property type="entry name" value="Homeodomain-like"/>
    <property type="match status" value="2"/>
</dbReference>
<protein>
    <submittedName>
        <fullName evidence="5">Helix-turn-helix transcriptional regulator</fullName>
    </submittedName>
</protein>
<keyword evidence="1" id="KW-0805">Transcription regulation</keyword>
<dbReference type="SMART" id="SM00342">
    <property type="entry name" value="HTH_ARAC"/>
    <property type="match status" value="1"/>
</dbReference>
<gene>
    <name evidence="5" type="ORF">H7C19_03950</name>
</gene>
<dbReference type="InterPro" id="IPR020449">
    <property type="entry name" value="Tscrpt_reg_AraC-type_HTH"/>
</dbReference>
<dbReference type="GO" id="GO:0043565">
    <property type="term" value="F:sequence-specific DNA binding"/>
    <property type="evidence" value="ECO:0007669"/>
    <property type="project" value="InterPro"/>
</dbReference>
<evidence type="ECO:0000259" key="4">
    <source>
        <dbReference type="PROSITE" id="PS01124"/>
    </source>
</evidence>
<dbReference type="InterPro" id="IPR018060">
    <property type="entry name" value="HTH_AraC"/>
</dbReference>
<dbReference type="SUPFAM" id="SSF46689">
    <property type="entry name" value="Homeodomain-like"/>
    <property type="match status" value="2"/>
</dbReference>
<evidence type="ECO:0000313" key="5">
    <source>
        <dbReference type="EMBL" id="MBB6669838.1"/>
    </source>
</evidence>
<name>A0A7X0RM61_9BACL</name>
<dbReference type="PANTHER" id="PTHR43280">
    <property type="entry name" value="ARAC-FAMILY TRANSCRIPTIONAL REGULATOR"/>
    <property type="match status" value="1"/>
</dbReference>
<dbReference type="GO" id="GO:0003700">
    <property type="term" value="F:DNA-binding transcription factor activity"/>
    <property type="evidence" value="ECO:0007669"/>
    <property type="project" value="InterPro"/>
</dbReference>
<evidence type="ECO:0000256" key="2">
    <source>
        <dbReference type="ARBA" id="ARBA00023125"/>
    </source>
</evidence>
<keyword evidence="2" id="KW-0238">DNA-binding</keyword>
<accession>A0A7X0RM61</accession>
<dbReference type="PRINTS" id="PR00032">
    <property type="entry name" value="HTHARAC"/>
</dbReference>
<proteinExistence type="predicted"/>
<dbReference type="InterPro" id="IPR009057">
    <property type="entry name" value="Homeodomain-like_sf"/>
</dbReference>
<dbReference type="PANTHER" id="PTHR43280:SF30">
    <property type="entry name" value="MMSAB OPERON REGULATORY PROTEIN"/>
    <property type="match status" value="1"/>
</dbReference>
<dbReference type="PROSITE" id="PS01124">
    <property type="entry name" value="HTH_ARAC_FAMILY_2"/>
    <property type="match status" value="1"/>
</dbReference>
<keyword evidence="3" id="KW-0804">Transcription</keyword>
<dbReference type="AlphaFoldDB" id="A0A7X0RM61"/>
<evidence type="ECO:0000256" key="1">
    <source>
        <dbReference type="ARBA" id="ARBA00023015"/>
    </source>
</evidence>
<sequence>MAAFGIRLPQFTRLAEPAKVYDALQQLTALESNSHLDAVRWKQQRLFQDVLGLLAESLDAQRPKPGEDVADRAASYLRLNYREPVTAAELGEALRFHPVYVARCMRQRFGCSPMEYLMRYRLEQAKRLLLQTDLPVHLVARETGFQQAAYFTSCFRKLEGLTPRDYRMIFHKKG</sequence>
<dbReference type="Pfam" id="PF12833">
    <property type="entry name" value="HTH_18"/>
    <property type="match status" value="1"/>
</dbReference>
<evidence type="ECO:0000313" key="6">
    <source>
        <dbReference type="Proteomes" id="UP000547209"/>
    </source>
</evidence>
<reference evidence="5 6" key="1">
    <citation type="submission" date="2020-08" db="EMBL/GenBank/DDBJ databases">
        <title>Cohnella phylogeny.</title>
        <authorList>
            <person name="Dunlap C."/>
        </authorList>
    </citation>
    <scope>NUCLEOTIDE SEQUENCE [LARGE SCALE GENOMIC DNA]</scope>
    <source>
        <strain evidence="5 6">DSM 28246</strain>
    </source>
</reference>
<evidence type="ECO:0000256" key="3">
    <source>
        <dbReference type="ARBA" id="ARBA00023163"/>
    </source>
</evidence>
<feature type="domain" description="HTH araC/xylS-type" evidence="4">
    <location>
        <begin position="71"/>
        <end position="169"/>
    </location>
</feature>
<dbReference type="Proteomes" id="UP000547209">
    <property type="component" value="Unassembled WGS sequence"/>
</dbReference>